<dbReference type="GO" id="GO:0003677">
    <property type="term" value="F:DNA binding"/>
    <property type="evidence" value="ECO:0007669"/>
    <property type="project" value="UniProtKB-UniRule"/>
</dbReference>
<evidence type="ECO:0000256" key="1">
    <source>
        <dbReference type="ARBA" id="ARBA00023015"/>
    </source>
</evidence>
<protein>
    <submittedName>
        <fullName evidence="6">Transcriptional regulator, TetR family</fullName>
    </submittedName>
</protein>
<evidence type="ECO:0000256" key="4">
    <source>
        <dbReference type="PROSITE-ProRule" id="PRU00335"/>
    </source>
</evidence>
<dbReference type="EMBL" id="FNAD01000014">
    <property type="protein sequence ID" value="SDE17118.1"/>
    <property type="molecule type" value="Genomic_DNA"/>
</dbReference>
<dbReference type="InterPro" id="IPR036271">
    <property type="entry name" value="Tet_transcr_reg_TetR-rel_C_sf"/>
</dbReference>
<dbReference type="Pfam" id="PF16925">
    <property type="entry name" value="TetR_C_13"/>
    <property type="match status" value="1"/>
</dbReference>
<dbReference type="Pfam" id="PF00440">
    <property type="entry name" value="TetR_N"/>
    <property type="match status" value="1"/>
</dbReference>
<dbReference type="Gene3D" id="1.10.10.60">
    <property type="entry name" value="Homeodomain-like"/>
    <property type="match status" value="1"/>
</dbReference>
<name>A0A1G7AQE8_9ACTN</name>
<evidence type="ECO:0000259" key="5">
    <source>
        <dbReference type="PROSITE" id="PS50977"/>
    </source>
</evidence>
<feature type="DNA-binding region" description="H-T-H motif" evidence="4">
    <location>
        <begin position="11"/>
        <end position="30"/>
    </location>
</feature>
<dbReference type="SUPFAM" id="SSF48498">
    <property type="entry name" value="Tetracyclin repressor-like, C-terminal domain"/>
    <property type="match status" value="1"/>
</dbReference>
<evidence type="ECO:0000313" key="7">
    <source>
        <dbReference type="Proteomes" id="UP000198949"/>
    </source>
</evidence>
<keyword evidence="2 4" id="KW-0238">DNA-binding</keyword>
<organism evidence="6 7">
    <name type="scientific">Glycomyces harbinensis</name>
    <dbReference type="NCBI Taxonomy" id="58114"/>
    <lineage>
        <taxon>Bacteria</taxon>
        <taxon>Bacillati</taxon>
        <taxon>Actinomycetota</taxon>
        <taxon>Actinomycetes</taxon>
        <taxon>Glycomycetales</taxon>
        <taxon>Glycomycetaceae</taxon>
        <taxon>Glycomyces</taxon>
    </lineage>
</organism>
<keyword evidence="7" id="KW-1185">Reference proteome</keyword>
<reference evidence="7" key="1">
    <citation type="submission" date="2016-10" db="EMBL/GenBank/DDBJ databases">
        <authorList>
            <person name="Varghese N."/>
            <person name="Submissions S."/>
        </authorList>
    </citation>
    <scope>NUCLEOTIDE SEQUENCE [LARGE SCALE GENOMIC DNA]</scope>
    <source>
        <strain evidence="7">CGMCC 4.3516</strain>
    </source>
</reference>
<feature type="domain" description="HTH tetR-type" evidence="5">
    <location>
        <begin position="1"/>
        <end position="48"/>
    </location>
</feature>
<dbReference type="PANTHER" id="PTHR47506">
    <property type="entry name" value="TRANSCRIPTIONAL REGULATORY PROTEIN"/>
    <property type="match status" value="1"/>
</dbReference>
<dbReference type="SUPFAM" id="SSF46689">
    <property type="entry name" value="Homeodomain-like"/>
    <property type="match status" value="1"/>
</dbReference>
<proteinExistence type="predicted"/>
<evidence type="ECO:0000256" key="2">
    <source>
        <dbReference type="ARBA" id="ARBA00023125"/>
    </source>
</evidence>
<dbReference type="STRING" id="58114.SAMN05216270_11492"/>
<accession>A0A1G7AQE8</accession>
<evidence type="ECO:0000313" key="6">
    <source>
        <dbReference type="EMBL" id="SDE17118.1"/>
    </source>
</evidence>
<evidence type="ECO:0000256" key="3">
    <source>
        <dbReference type="ARBA" id="ARBA00023163"/>
    </source>
</evidence>
<dbReference type="PROSITE" id="PS50977">
    <property type="entry name" value="HTH_TETR_2"/>
    <property type="match status" value="1"/>
</dbReference>
<dbReference type="PANTHER" id="PTHR47506:SF1">
    <property type="entry name" value="HTH-TYPE TRANSCRIPTIONAL REGULATOR YJDC"/>
    <property type="match status" value="1"/>
</dbReference>
<keyword evidence="3" id="KW-0804">Transcription</keyword>
<dbReference type="InterPro" id="IPR001647">
    <property type="entry name" value="HTH_TetR"/>
</dbReference>
<dbReference type="InterPro" id="IPR009057">
    <property type="entry name" value="Homeodomain-like_sf"/>
</dbReference>
<dbReference type="Proteomes" id="UP000198949">
    <property type="component" value="Unassembled WGS sequence"/>
</dbReference>
<gene>
    <name evidence="6" type="ORF">SAMN05216270_11492</name>
</gene>
<dbReference type="Gene3D" id="1.10.357.10">
    <property type="entry name" value="Tetracycline Repressor, domain 2"/>
    <property type="match status" value="1"/>
</dbReference>
<dbReference type="AlphaFoldDB" id="A0A1G7AQE8"/>
<keyword evidence="1" id="KW-0805">Transcription regulation</keyword>
<sequence>MFWKHGYEPASIAALTEAMGIRPASLYAAFGDKRRLFGEAVARYQATYGAFPGAALAEEPTARGAIERMLREIAVNYTDPAHPPGCLVISGAVNHGPDAADVEDELREIRRRSRAAVAERLRDGVADGELPEDADVDALAEFIAAVVRGMSRSAQDGATAADLRDVADLAMNAWPRP</sequence>
<dbReference type="InterPro" id="IPR011075">
    <property type="entry name" value="TetR_C"/>
</dbReference>